<reference evidence="5 6" key="2">
    <citation type="journal article" date="2019" name="G3 (Bethesda)">
        <title>Hybrid Assembly of the Genome of the Entomopathogenic Nematode Steinernema carpocapsae Identifies the X-Chromosome.</title>
        <authorList>
            <person name="Serra L."/>
            <person name="Macchietto M."/>
            <person name="Macias-Munoz A."/>
            <person name="McGill C.J."/>
            <person name="Rodriguez I.M."/>
            <person name="Rodriguez B."/>
            <person name="Murad R."/>
            <person name="Mortazavi A."/>
        </authorList>
    </citation>
    <scope>NUCLEOTIDE SEQUENCE [LARGE SCALE GENOMIC DNA]</scope>
    <source>
        <strain evidence="5 6">ALL</strain>
    </source>
</reference>
<evidence type="ECO:0000313" key="5">
    <source>
        <dbReference type="EMBL" id="TKR76585.1"/>
    </source>
</evidence>
<evidence type="ECO:0000256" key="1">
    <source>
        <dbReference type="ARBA" id="ARBA00023157"/>
    </source>
</evidence>
<comment type="caution">
    <text evidence="5">The sequence shown here is derived from an EMBL/GenBank/DDBJ whole genome shotgun (WGS) entry which is preliminary data.</text>
</comment>
<feature type="signal peptide" evidence="3">
    <location>
        <begin position="1"/>
        <end position="20"/>
    </location>
</feature>
<feature type="domain" description="Fibrinogen C-terminal" evidence="4">
    <location>
        <begin position="176"/>
        <end position="363"/>
    </location>
</feature>
<dbReference type="Gene3D" id="4.10.400.10">
    <property type="entry name" value="Low-density Lipoprotein Receptor"/>
    <property type="match status" value="1"/>
</dbReference>
<evidence type="ECO:0000259" key="4">
    <source>
        <dbReference type="PROSITE" id="PS51406"/>
    </source>
</evidence>
<dbReference type="InterPro" id="IPR036056">
    <property type="entry name" value="Fibrinogen-like_C"/>
</dbReference>
<evidence type="ECO:0000256" key="3">
    <source>
        <dbReference type="SAM" id="SignalP"/>
    </source>
</evidence>
<name>A0A4V6A1T3_STECR</name>
<dbReference type="PANTHER" id="PTHR19143">
    <property type="entry name" value="FIBRINOGEN/TENASCIN/ANGIOPOEITIN"/>
    <property type="match status" value="1"/>
</dbReference>
<dbReference type="SMART" id="SM00192">
    <property type="entry name" value="LDLa"/>
    <property type="match status" value="2"/>
</dbReference>
<organism evidence="5 6">
    <name type="scientific">Steinernema carpocapsae</name>
    <name type="common">Entomopathogenic nematode</name>
    <dbReference type="NCBI Taxonomy" id="34508"/>
    <lineage>
        <taxon>Eukaryota</taxon>
        <taxon>Metazoa</taxon>
        <taxon>Ecdysozoa</taxon>
        <taxon>Nematoda</taxon>
        <taxon>Chromadorea</taxon>
        <taxon>Rhabditida</taxon>
        <taxon>Tylenchina</taxon>
        <taxon>Panagrolaimomorpha</taxon>
        <taxon>Strongyloidoidea</taxon>
        <taxon>Steinernematidae</taxon>
        <taxon>Steinernema</taxon>
    </lineage>
</organism>
<dbReference type="PROSITE" id="PS50068">
    <property type="entry name" value="LDLRA_2"/>
    <property type="match status" value="1"/>
</dbReference>
<reference evidence="5 6" key="1">
    <citation type="journal article" date="2015" name="Genome Biol.">
        <title>Comparative genomics of Steinernema reveals deeply conserved gene regulatory networks.</title>
        <authorList>
            <person name="Dillman A.R."/>
            <person name="Macchietto M."/>
            <person name="Porter C.F."/>
            <person name="Rogers A."/>
            <person name="Williams B."/>
            <person name="Antoshechkin I."/>
            <person name="Lee M.M."/>
            <person name="Goodwin Z."/>
            <person name="Lu X."/>
            <person name="Lewis E.E."/>
            <person name="Goodrich-Blair H."/>
            <person name="Stock S.P."/>
            <person name="Adams B.J."/>
            <person name="Sternberg P.W."/>
            <person name="Mortazavi A."/>
        </authorList>
    </citation>
    <scope>NUCLEOTIDE SEQUENCE [LARGE SCALE GENOMIC DNA]</scope>
    <source>
        <strain evidence="5 6">ALL</strain>
    </source>
</reference>
<dbReference type="NCBIfam" id="NF040941">
    <property type="entry name" value="GGGWT_bact"/>
    <property type="match status" value="1"/>
</dbReference>
<evidence type="ECO:0000313" key="6">
    <source>
        <dbReference type="Proteomes" id="UP000298663"/>
    </source>
</evidence>
<evidence type="ECO:0000256" key="2">
    <source>
        <dbReference type="PROSITE-ProRule" id="PRU00124"/>
    </source>
</evidence>
<dbReference type="OrthoDB" id="6514358at2759"/>
<dbReference type="InterPro" id="IPR002181">
    <property type="entry name" value="Fibrinogen_a/b/g_C_dom"/>
</dbReference>
<dbReference type="InterPro" id="IPR014716">
    <property type="entry name" value="Fibrinogen_a/b/g_C_1"/>
</dbReference>
<dbReference type="Pfam" id="PF00147">
    <property type="entry name" value="Fibrinogen_C"/>
    <property type="match status" value="1"/>
</dbReference>
<dbReference type="InterPro" id="IPR050373">
    <property type="entry name" value="Fibrinogen_C-term_domain"/>
</dbReference>
<dbReference type="STRING" id="34508.A0A4V6A1T3"/>
<dbReference type="Pfam" id="PF00057">
    <property type="entry name" value="Ldl_recept_a"/>
    <property type="match status" value="1"/>
</dbReference>
<dbReference type="AlphaFoldDB" id="A0A4V6A1T3"/>
<comment type="caution">
    <text evidence="2">Lacks conserved residue(s) required for the propagation of feature annotation.</text>
</comment>
<dbReference type="PROSITE" id="PS51406">
    <property type="entry name" value="FIBRINOGEN_C_2"/>
    <property type="match status" value="1"/>
</dbReference>
<dbReference type="SMART" id="SM00186">
    <property type="entry name" value="FBG"/>
    <property type="match status" value="1"/>
</dbReference>
<dbReference type="InterPro" id="IPR036055">
    <property type="entry name" value="LDL_receptor-like_sf"/>
</dbReference>
<accession>A0A4V6A1T3</accession>
<protein>
    <recommendedName>
        <fullName evidence="4">Fibrinogen C-terminal domain-containing protein</fullName>
    </recommendedName>
</protein>
<dbReference type="CDD" id="cd00112">
    <property type="entry name" value="LDLa"/>
    <property type="match status" value="1"/>
</dbReference>
<sequence>MTYGFLFQLLVIGFVSFVRCIVDPQAYSRHMGGRCAFDQFDCDPTSEEKFCVPFSSVRDCFPDCPNSEDEQCGLNQALCDKNHGSLSCGKCVSKSDVNTKCLDRKWHHLCMEIDVFRCKNNQNCVLLDWLNDGEDDCGDGSDEDPCHNGSMDCQARITPVTSGSYVPEKPKSESEKLDPRPASDCAELLALNPHVSTGNYTAYDWSCANRSKCPFPVYCDNEFAGGGWTMVMKRWDDSQDFNKSWNEYKCGFGNVERGDDFWIGNDRLHSFTAKRQCPTELIVRMQPVGTNQPLIVAKYSHFAVADELDEYRLSLGPVELSEHLSGTDALLDARNNPFITFDHCDKFMCPSNPQFGFWSSGACTATILTSPFKAKNYHPGIKWGAVRQIKTAMHINFESVLKLLEDPWLNVPKELACGYCRPQNEVSFEHLQSLFPPVPFSNQPERFEDFEDPKEEISAALNLSKASSNLEKTDELLNAAMANLTSTLAICNKLEMDKKHLQNALQESKFDLFKTTFEMKVLEEKYRLFSEYRAINHCEVQDVTESRDYLKWNSQILERENQVLKAQIRLLSRGKANKAKKKQD</sequence>
<dbReference type="SUPFAM" id="SSF56496">
    <property type="entry name" value="Fibrinogen C-terminal domain-like"/>
    <property type="match status" value="1"/>
</dbReference>
<dbReference type="SUPFAM" id="SSF57424">
    <property type="entry name" value="LDL receptor-like module"/>
    <property type="match status" value="1"/>
</dbReference>
<gene>
    <name evidence="5" type="ORF">L596_017701</name>
</gene>
<dbReference type="Proteomes" id="UP000298663">
    <property type="component" value="Unassembled WGS sequence"/>
</dbReference>
<dbReference type="Gene3D" id="3.90.215.10">
    <property type="entry name" value="Gamma Fibrinogen, chain A, domain 1"/>
    <property type="match status" value="1"/>
</dbReference>
<feature type="chain" id="PRO_5020323123" description="Fibrinogen C-terminal domain-containing protein" evidence="3">
    <location>
        <begin position="21"/>
        <end position="584"/>
    </location>
</feature>
<dbReference type="InterPro" id="IPR002172">
    <property type="entry name" value="LDrepeatLR_classA_rpt"/>
</dbReference>
<proteinExistence type="predicted"/>
<keyword evidence="6" id="KW-1185">Reference proteome</keyword>
<dbReference type="GO" id="GO:0005615">
    <property type="term" value="C:extracellular space"/>
    <property type="evidence" value="ECO:0007669"/>
    <property type="project" value="TreeGrafter"/>
</dbReference>
<dbReference type="PRINTS" id="PR00261">
    <property type="entry name" value="LDLRECEPTOR"/>
</dbReference>
<keyword evidence="1" id="KW-1015">Disulfide bond</keyword>
<dbReference type="EMBL" id="AZBU02000005">
    <property type="protein sequence ID" value="TKR76585.1"/>
    <property type="molecule type" value="Genomic_DNA"/>
</dbReference>
<keyword evidence="3" id="KW-0732">Signal</keyword>